<gene>
    <name evidence="2" type="ORF">PG991_001763</name>
</gene>
<name>A0ABR1SPT0_9PEZI</name>
<evidence type="ECO:0000313" key="2">
    <source>
        <dbReference type="EMBL" id="KAK8035690.1"/>
    </source>
</evidence>
<evidence type="ECO:0000313" key="3">
    <source>
        <dbReference type="Proteomes" id="UP001396898"/>
    </source>
</evidence>
<sequence length="156" mass="16145">MAGNCPLSQAFYVCNINGFRGCCPFDPCNVSAGCQQPPVTASDNLSTQESATERITTASLPSSTIPTAITIAPTTLPPAALAPTTLPSNAPMPQTQDTNGSKVVPLAVGIGGGVGLILVLLAVACFLRRQRRTRPSAQGCDQMQGKYLSITSHTIV</sequence>
<keyword evidence="1" id="KW-0812">Transmembrane</keyword>
<proteinExistence type="predicted"/>
<dbReference type="EMBL" id="JAQQWI010000005">
    <property type="protein sequence ID" value="KAK8035690.1"/>
    <property type="molecule type" value="Genomic_DNA"/>
</dbReference>
<keyword evidence="1" id="KW-1133">Transmembrane helix</keyword>
<dbReference type="Proteomes" id="UP001396898">
    <property type="component" value="Unassembled WGS sequence"/>
</dbReference>
<comment type="caution">
    <text evidence="2">The sequence shown here is derived from an EMBL/GenBank/DDBJ whole genome shotgun (WGS) entry which is preliminary data.</text>
</comment>
<keyword evidence="1" id="KW-0472">Membrane</keyword>
<feature type="transmembrane region" description="Helical" evidence="1">
    <location>
        <begin position="103"/>
        <end position="127"/>
    </location>
</feature>
<protein>
    <submittedName>
        <fullName evidence="2">Uncharacterized protein</fullName>
    </submittedName>
</protein>
<evidence type="ECO:0000256" key="1">
    <source>
        <dbReference type="SAM" id="Phobius"/>
    </source>
</evidence>
<accession>A0ABR1SPT0</accession>
<keyword evidence="3" id="KW-1185">Reference proteome</keyword>
<organism evidence="2 3">
    <name type="scientific">Apiospora marii</name>
    <dbReference type="NCBI Taxonomy" id="335849"/>
    <lineage>
        <taxon>Eukaryota</taxon>
        <taxon>Fungi</taxon>
        <taxon>Dikarya</taxon>
        <taxon>Ascomycota</taxon>
        <taxon>Pezizomycotina</taxon>
        <taxon>Sordariomycetes</taxon>
        <taxon>Xylariomycetidae</taxon>
        <taxon>Amphisphaeriales</taxon>
        <taxon>Apiosporaceae</taxon>
        <taxon>Apiospora</taxon>
    </lineage>
</organism>
<reference evidence="2 3" key="1">
    <citation type="submission" date="2023-01" db="EMBL/GenBank/DDBJ databases">
        <title>Analysis of 21 Apiospora genomes using comparative genomics revels a genus with tremendous synthesis potential of carbohydrate active enzymes and secondary metabolites.</title>
        <authorList>
            <person name="Sorensen T."/>
        </authorList>
    </citation>
    <scope>NUCLEOTIDE SEQUENCE [LARGE SCALE GENOMIC DNA]</scope>
    <source>
        <strain evidence="2 3">CBS 20057</strain>
    </source>
</reference>